<dbReference type="EC" id="5.4.99.5" evidence="3 12"/>
<dbReference type="NCBIfam" id="TIGR01802">
    <property type="entry name" value="CM_pl-yst"/>
    <property type="match status" value="1"/>
</dbReference>
<dbReference type="Proteomes" id="UP000070444">
    <property type="component" value="Unassembled WGS sequence"/>
</dbReference>
<evidence type="ECO:0000259" key="13">
    <source>
        <dbReference type="Pfam" id="PF01817"/>
    </source>
</evidence>
<keyword evidence="6" id="KW-0827">Tyrosine biosynthesis</keyword>
<keyword evidence="10 12" id="KW-0413">Isomerase</keyword>
<evidence type="ECO:0000256" key="5">
    <source>
        <dbReference type="ARBA" id="ARBA00022490"/>
    </source>
</evidence>
<dbReference type="GO" id="GO:0046417">
    <property type="term" value="P:chorismate metabolic process"/>
    <property type="evidence" value="ECO:0007669"/>
    <property type="project" value="EnsemblFungi"/>
</dbReference>
<gene>
    <name evidence="14" type="ORF">CONCODRAFT_82258</name>
</gene>
<feature type="domain" description="Chorismate mutase" evidence="13">
    <location>
        <begin position="135"/>
        <end position="240"/>
    </location>
</feature>
<evidence type="ECO:0000256" key="12">
    <source>
        <dbReference type="PIRNR" id="PIRNR017318"/>
    </source>
</evidence>
<comment type="subcellular location">
    <subcellularLocation>
        <location evidence="1">Cytoplasm</location>
    </subcellularLocation>
</comment>
<comment type="pathway">
    <text evidence="2">Metabolic intermediate biosynthesis; prephenate biosynthesis; prephenate from chorismate: step 1/1.</text>
</comment>
<evidence type="ECO:0000256" key="6">
    <source>
        <dbReference type="ARBA" id="ARBA00022498"/>
    </source>
</evidence>
<dbReference type="PROSITE" id="PS51169">
    <property type="entry name" value="CHORISMATE_MUT_3"/>
    <property type="match status" value="1"/>
</dbReference>
<dbReference type="UniPathway" id="UPA00120">
    <property type="reaction ID" value="UER00203"/>
</dbReference>
<evidence type="ECO:0000256" key="3">
    <source>
        <dbReference type="ARBA" id="ARBA00012404"/>
    </source>
</evidence>
<dbReference type="Gene3D" id="1.10.590.10">
    <property type="entry name" value="Chorismate mutase, AroQ class superfamily, eukaryotic"/>
    <property type="match status" value="1"/>
</dbReference>
<sequence length="250" mass="28790">MDLLKEVTLGSLRDTLVRLEDTITFAFIERAQFCTNQKIYEPGALAFDTGFNGTFLEYFLHEVETVHAKVRRYTSPDEYPFSKDLPNPVIPELNFPAYLKTNDINLNPKLYKIYVEKIVPAITKPGDDQNYGTSATRDVEVLQALSRRIHYGKFIAEAKFRDPKLQPKYIELIKCRDSVGIEALLTNTTVEEKLLRRLVKKATIYGASPIHSQSDRLKIQPNVVSQVYKEFIIPLTKEVEVEYLLKRLDD</sequence>
<dbReference type="GO" id="GO:0006571">
    <property type="term" value="P:tyrosine biosynthetic process"/>
    <property type="evidence" value="ECO:0007669"/>
    <property type="project" value="UniProtKB-KW"/>
</dbReference>
<dbReference type="SUPFAM" id="SSF48600">
    <property type="entry name" value="Chorismate mutase II"/>
    <property type="match status" value="1"/>
</dbReference>
<dbReference type="GO" id="GO:0005634">
    <property type="term" value="C:nucleus"/>
    <property type="evidence" value="ECO:0007669"/>
    <property type="project" value="EnsemblFungi"/>
</dbReference>
<evidence type="ECO:0000256" key="1">
    <source>
        <dbReference type="ARBA" id="ARBA00004496"/>
    </source>
</evidence>
<dbReference type="PANTHER" id="PTHR21145:SF12">
    <property type="entry name" value="CHORISMATE MUTASE"/>
    <property type="match status" value="1"/>
</dbReference>
<proteinExistence type="predicted"/>
<keyword evidence="15" id="KW-1185">Reference proteome</keyword>
<dbReference type="InterPro" id="IPR037039">
    <property type="entry name" value="CM_AroQ_sf_eucaryotic"/>
</dbReference>
<keyword evidence="5" id="KW-0963">Cytoplasm</keyword>
<dbReference type="Pfam" id="PF01817">
    <property type="entry name" value="CM_2"/>
    <property type="match status" value="1"/>
</dbReference>
<evidence type="ECO:0000313" key="14">
    <source>
        <dbReference type="EMBL" id="KXN67534.1"/>
    </source>
</evidence>
<evidence type="ECO:0000256" key="11">
    <source>
        <dbReference type="ARBA" id="ARBA00023979"/>
    </source>
</evidence>
<accession>A0A137NY03</accession>
<dbReference type="GO" id="GO:0004106">
    <property type="term" value="F:chorismate mutase activity"/>
    <property type="evidence" value="ECO:0007669"/>
    <property type="project" value="UniProtKB-UniRule"/>
</dbReference>
<dbReference type="OrthoDB" id="191918at2759"/>
<evidence type="ECO:0000256" key="9">
    <source>
        <dbReference type="ARBA" id="ARBA00023222"/>
    </source>
</evidence>
<dbReference type="InterPro" id="IPR036263">
    <property type="entry name" value="Chorismate_II_sf"/>
</dbReference>
<evidence type="ECO:0000256" key="8">
    <source>
        <dbReference type="ARBA" id="ARBA00023141"/>
    </source>
</evidence>
<keyword evidence="9" id="KW-0584">Phenylalanine biosynthesis</keyword>
<dbReference type="GO" id="GO:0072545">
    <property type="term" value="F:L-tyrosine binding"/>
    <property type="evidence" value="ECO:0007669"/>
    <property type="project" value="EnsemblFungi"/>
</dbReference>
<evidence type="ECO:0000313" key="15">
    <source>
        <dbReference type="Proteomes" id="UP000070444"/>
    </source>
</evidence>
<dbReference type="InterPro" id="IPR008238">
    <property type="entry name" value="Chorismate_mutase_AroQ_euk"/>
</dbReference>
<protein>
    <recommendedName>
        <fullName evidence="4 12">Chorismate mutase</fullName>
        <ecNumber evidence="3 12">5.4.99.5</ecNumber>
    </recommendedName>
</protein>
<keyword evidence="8 12" id="KW-0057">Aromatic amino acid biosynthesis</keyword>
<dbReference type="OMA" id="FLDWALM"/>
<dbReference type="PIRSF" id="PIRSF017318">
    <property type="entry name" value="Chor_mut_AroQ_eu"/>
    <property type="match status" value="1"/>
</dbReference>
<dbReference type="GO" id="GO:0009094">
    <property type="term" value="P:L-phenylalanine biosynthetic process"/>
    <property type="evidence" value="ECO:0007669"/>
    <property type="project" value="UniProtKB-KW"/>
</dbReference>
<dbReference type="GO" id="GO:0120284">
    <property type="term" value="F:tryptophan binding"/>
    <property type="evidence" value="ECO:0007669"/>
    <property type="project" value="EnsemblFungi"/>
</dbReference>
<dbReference type="GO" id="GO:0005737">
    <property type="term" value="C:cytoplasm"/>
    <property type="evidence" value="ECO:0007669"/>
    <property type="project" value="UniProtKB-SubCell"/>
</dbReference>
<evidence type="ECO:0000256" key="2">
    <source>
        <dbReference type="ARBA" id="ARBA00004817"/>
    </source>
</evidence>
<dbReference type="EMBL" id="KQ964630">
    <property type="protein sequence ID" value="KXN67534.1"/>
    <property type="molecule type" value="Genomic_DNA"/>
</dbReference>
<dbReference type="AlphaFoldDB" id="A0A137NY03"/>
<evidence type="ECO:0000256" key="10">
    <source>
        <dbReference type="ARBA" id="ARBA00023235"/>
    </source>
</evidence>
<evidence type="ECO:0000256" key="7">
    <source>
        <dbReference type="ARBA" id="ARBA00022605"/>
    </source>
</evidence>
<dbReference type="PANTHER" id="PTHR21145">
    <property type="entry name" value="CHORISMATE MUTASE"/>
    <property type="match status" value="1"/>
</dbReference>
<evidence type="ECO:0000256" key="4">
    <source>
        <dbReference type="ARBA" id="ARBA00020296"/>
    </source>
</evidence>
<organism evidence="14 15">
    <name type="scientific">Conidiobolus coronatus (strain ATCC 28846 / CBS 209.66 / NRRL 28638)</name>
    <name type="common">Delacroixia coronata</name>
    <dbReference type="NCBI Taxonomy" id="796925"/>
    <lineage>
        <taxon>Eukaryota</taxon>
        <taxon>Fungi</taxon>
        <taxon>Fungi incertae sedis</taxon>
        <taxon>Zoopagomycota</taxon>
        <taxon>Entomophthoromycotina</taxon>
        <taxon>Entomophthoromycetes</taxon>
        <taxon>Entomophthorales</taxon>
        <taxon>Ancylistaceae</taxon>
        <taxon>Conidiobolus</taxon>
    </lineage>
</organism>
<comment type="catalytic activity">
    <reaction evidence="11">
        <text>chorismate = prephenate</text>
        <dbReference type="Rhea" id="RHEA:13897"/>
        <dbReference type="ChEBI" id="CHEBI:29748"/>
        <dbReference type="ChEBI" id="CHEBI:29934"/>
        <dbReference type="EC" id="5.4.99.5"/>
    </reaction>
    <physiologicalReaction direction="left-to-right" evidence="11">
        <dbReference type="Rhea" id="RHEA:13898"/>
    </physiologicalReaction>
</comment>
<name>A0A137NY03_CONC2</name>
<dbReference type="STRING" id="796925.A0A137NY03"/>
<reference evidence="14 15" key="1">
    <citation type="journal article" date="2015" name="Genome Biol. Evol.">
        <title>Phylogenomic analyses indicate that early fungi evolved digesting cell walls of algal ancestors of land plants.</title>
        <authorList>
            <person name="Chang Y."/>
            <person name="Wang S."/>
            <person name="Sekimoto S."/>
            <person name="Aerts A.L."/>
            <person name="Choi C."/>
            <person name="Clum A."/>
            <person name="LaButti K.M."/>
            <person name="Lindquist E.A."/>
            <person name="Yee Ngan C."/>
            <person name="Ohm R.A."/>
            <person name="Salamov A.A."/>
            <person name="Grigoriev I.V."/>
            <person name="Spatafora J.W."/>
            <person name="Berbee M.L."/>
        </authorList>
    </citation>
    <scope>NUCLEOTIDE SEQUENCE [LARGE SCALE GENOMIC DNA]</scope>
    <source>
        <strain evidence="14 15">NRRL 28638</strain>
    </source>
</reference>
<dbReference type="InterPro" id="IPR002701">
    <property type="entry name" value="CM_II_prokaryot"/>
</dbReference>
<keyword evidence="7 12" id="KW-0028">Amino-acid biosynthesis</keyword>